<protein>
    <submittedName>
        <fullName evidence="2">Uncharacterized protein</fullName>
    </submittedName>
</protein>
<accession>A0A7J7H4D7</accession>
<dbReference type="Proteomes" id="UP000593564">
    <property type="component" value="Unassembled WGS sequence"/>
</dbReference>
<dbReference type="AlphaFoldDB" id="A0A7J7H4D7"/>
<comment type="caution">
    <text evidence="2">The sequence shown here is derived from an EMBL/GenBank/DDBJ whole genome shotgun (WGS) entry which is preliminary data.</text>
</comment>
<keyword evidence="3" id="KW-1185">Reference proteome</keyword>
<dbReference type="EMBL" id="JACBKZ010000007">
    <property type="protein sequence ID" value="KAF5946596.1"/>
    <property type="molecule type" value="Genomic_DNA"/>
</dbReference>
<evidence type="ECO:0000313" key="3">
    <source>
        <dbReference type="Proteomes" id="UP000593564"/>
    </source>
</evidence>
<reference evidence="2 3" key="2">
    <citation type="submission" date="2020-07" db="EMBL/GenBank/DDBJ databases">
        <title>Genome assembly of wild tea tree DASZ reveals pedigree and selection history of tea varieties.</title>
        <authorList>
            <person name="Zhang W."/>
        </authorList>
    </citation>
    <scope>NUCLEOTIDE SEQUENCE [LARGE SCALE GENOMIC DNA]</scope>
    <source>
        <strain evidence="3">cv. G240</strain>
        <tissue evidence="2">Leaf</tissue>
    </source>
</reference>
<evidence type="ECO:0000256" key="1">
    <source>
        <dbReference type="SAM" id="MobiDB-lite"/>
    </source>
</evidence>
<sequence length="74" mass="8120">MLTYTGMPESITFRLTKPQCINTPITYNITEKAAAAMETGGVKPDPATNVAGSGDGDWSHLIVHERRHSPRPPW</sequence>
<name>A0A7J7H4D7_CAMSI</name>
<gene>
    <name evidence="2" type="ORF">HYC85_016824</name>
</gene>
<evidence type="ECO:0000313" key="2">
    <source>
        <dbReference type="EMBL" id="KAF5946596.1"/>
    </source>
</evidence>
<organism evidence="2 3">
    <name type="scientific">Camellia sinensis</name>
    <name type="common">Tea plant</name>
    <name type="synonym">Thea sinensis</name>
    <dbReference type="NCBI Taxonomy" id="4442"/>
    <lineage>
        <taxon>Eukaryota</taxon>
        <taxon>Viridiplantae</taxon>
        <taxon>Streptophyta</taxon>
        <taxon>Embryophyta</taxon>
        <taxon>Tracheophyta</taxon>
        <taxon>Spermatophyta</taxon>
        <taxon>Magnoliopsida</taxon>
        <taxon>eudicotyledons</taxon>
        <taxon>Gunneridae</taxon>
        <taxon>Pentapetalae</taxon>
        <taxon>asterids</taxon>
        <taxon>Ericales</taxon>
        <taxon>Theaceae</taxon>
        <taxon>Camellia</taxon>
    </lineage>
</organism>
<feature type="region of interest" description="Disordered" evidence="1">
    <location>
        <begin position="38"/>
        <end position="58"/>
    </location>
</feature>
<proteinExistence type="predicted"/>
<reference evidence="3" key="1">
    <citation type="journal article" date="2020" name="Nat. Commun.">
        <title>Genome assembly of wild tea tree DASZ reveals pedigree and selection history of tea varieties.</title>
        <authorList>
            <person name="Zhang W."/>
            <person name="Zhang Y."/>
            <person name="Qiu H."/>
            <person name="Guo Y."/>
            <person name="Wan H."/>
            <person name="Zhang X."/>
            <person name="Scossa F."/>
            <person name="Alseekh S."/>
            <person name="Zhang Q."/>
            <person name="Wang P."/>
            <person name="Xu L."/>
            <person name="Schmidt M.H."/>
            <person name="Jia X."/>
            <person name="Li D."/>
            <person name="Zhu A."/>
            <person name="Guo F."/>
            <person name="Chen W."/>
            <person name="Ni D."/>
            <person name="Usadel B."/>
            <person name="Fernie A.R."/>
            <person name="Wen W."/>
        </authorList>
    </citation>
    <scope>NUCLEOTIDE SEQUENCE [LARGE SCALE GENOMIC DNA]</scope>
    <source>
        <strain evidence="3">cv. G240</strain>
    </source>
</reference>